<evidence type="ECO:0000256" key="1">
    <source>
        <dbReference type="SAM" id="MobiDB-lite"/>
    </source>
</evidence>
<protein>
    <recommendedName>
        <fullName evidence="2">DNA replication checkpoint mediator MRC1 domain-containing protein</fullName>
    </recommendedName>
</protein>
<evidence type="ECO:0000313" key="4">
    <source>
        <dbReference type="Proteomes" id="UP000636800"/>
    </source>
</evidence>
<dbReference type="InterPro" id="IPR018564">
    <property type="entry name" value="Repl_chkpnt_MRC1_dom"/>
</dbReference>
<dbReference type="EMBL" id="JADCNL010000009">
    <property type="protein sequence ID" value="KAG0466892.1"/>
    <property type="molecule type" value="Genomic_DNA"/>
</dbReference>
<dbReference type="AlphaFoldDB" id="A0A835QCW6"/>
<feature type="region of interest" description="Disordered" evidence="1">
    <location>
        <begin position="106"/>
        <end position="176"/>
    </location>
</feature>
<dbReference type="PANTHER" id="PTHR36005">
    <property type="entry name" value="DNA LIGASE-LIKE PROTEIN"/>
    <property type="match status" value="1"/>
</dbReference>
<feature type="region of interest" description="Disordered" evidence="1">
    <location>
        <begin position="53"/>
        <end position="83"/>
    </location>
</feature>
<feature type="region of interest" description="Disordered" evidence="1">
    <location>
        <begin position="1"/>
        <end position="22"/>
    </location>
</feature>
<dbReference type="OrthoDB" id="1685727at2759"/>
<dbReference type="PANTHER" id="PTHR36005:SF1">
    <property type="entry name" value="DNA LIGASE-LIKE PROTEIN"/>
    <property type="match status" value="1"/>
</dbReference>
<sequence>MDTGEEVDFALPVPEDPSSAFSKPKLKRLKKAASFPSPPLSASFSELPVVPPSTLTLPNTQDPIGSGINSSDAIRDETLGQQKLPEQNLDQLFSFPLLNGSVDALDGLGGEGKFGARKEEATFEDTRKQKSVKRKLSLDGQEEDVHRRKDKRDRSRKSAGHNGKPTASIRKKRALEKERKVELENFHAESQRLLRETRDASFKPVKLVQKPISSVLEKIRQRKLEIMKSIQNSETANPEPTNDQINVDQNYEDDQLLTDIGSKTAYLNRANDAQEDEWDYQLKSKRAKLANEQKTSSSHSQRPASIFKFHADGKTDGIDSFDNDDVLSTEDESDKENIGPGPFYIGKMGLSPKKPLGKAFVDDEAEESDDSDYDLLRSQDDDESDVDGQEELDDLIDTGYLEAPIDQEQRDELHQKWLEQQDVVETDNVLQRLKYGQGRGHLAFLHDYYSDKDEDDSENDSRDNVEMINLILMLMIRLNISIIL</sequence>
<feature type="compositionally biased region" description="Acidic residues" evidence="1">
    <location>
        <begin position="363"/>
        <end position="373"/>
    </location>
</feature>
<feature type="compositionally biased region" description="Acidic residues" evidence="1">
    <location>
        <begin position="319"/>
        <end position="334"/>
    </location>
</feature>
<organism evidence="3 4">
    <name type="scientific">Vanilla planifolia</name>
    <name type="common">Vanilla</name>
    <dbReference type="NCBI Taxonomy" id="51239"/>
    <lineage>
        <taxon>Eukaryota</taxon>
        <taxon>Viridiplantae</taxon>
        <taxon>Streptophyta</taxon>
        <taxon>Embryophyta</taxon>
        <taxon>Tracheophyta</taxon>
        <taxon>Spermatophyta</taxon>
        <taxon>Magnoliopsida</taxon>
        <taxon>Liliopsida</taxon>
        <taxon>Asparagales</taxon>
        <taxon>Orchidaceae</taxon>
        <taxon>Vanilloideae</taxon>
        <taxon>Vanilleae</taxon>
        <taxon>Vanilla</taxon>
    </lineage>
</organism>
<keyword evidence="4" id="KW-1185">Reference proteome</keyword>
<comment type="caution">
    <text evidence="3">The sequence shown here is derived from an EMBL/GenBank/DDBJ whole genome shotgun (WGS) entry which is preliminary data.</text>
</comment>
<evidence type="ECO:0000313" key="3">
    <source>
        <dbReference type="EMBL" id="KAG0466892.1"/>
    </source>
</evidence>
<proteinExistence type="predicted"/>
<feature type="domain" description="DNA replication checkpoint mediator MRC1" evidence="2">
    <location>
        <begin position="358"/>
        <end position="461"/>
    </location>
</feature>
<feature type="region of interest" description="Disordered" evidence="1">
    <location>
        <begin position="311"/>
        <end position="349"/>
    </location>
</feature>
<reference evidence="3 4" key="1">
    <citation type="journal article" date="2020" name="Nat. Food">
        <title>A phased Vanilla planifolia genome enables genetic improvement of flavour and production.</title>
        <authorList>
            <person name="Hasing T."/>
            <person name="Tang H."/>
            <person name="Brym M."/>
            <person name="Khazi F."/>
            <person name="Huang T."/>
            <person name="Chambers A.H."/>
        </authorList>
    </citation>
    <scope>NUCLEOTIDE SEQUENCE [LARGE SCALE GENOMIC DNA]</scope>
    <source>
        <tissue evidence="3">Leaf</tissue>
    </source>
</reference>
<feature type="compositionally biased region" description="Basic and acidic residues" evidence="1">
    <location>
        <begin position="114"/>
        <end position="128"/>
    </location>
</feature>
<feature type="region of interest" description="Disordered" evidence="1">
    <location>
        <begin position="363"/>
        <end position="389"/>
    </location>
</feature>
<gene>
    <name evidence="3" type="ORF">HPP92_018472</name>
</gene>
<accession>A0A835QCW6</accession>
<dbReference type="Pfam" id="PF09444">
    <property type="entry name" value="MRC1"/>
    <property type="match status" value="1"/>
</dbReference>
<evidence type="ECO:0000259" key="2">
    <source>
        <dbReference type="Pfam" id="PF09444"/>
    </source>
</evidence>
<feature type="compositionally biased region" description="Basic residues" evidence="1">
    <location>
        <begin position="148"/>
        <end position="159"/>
    </location>
</feature>
<feature type="compositionally biased region" description="Polar residues" evidence="1">
    <location>
        <begin position="59"/>
        <end position="72"/>
    </location>
</feature>
<dbReference type="Proteomes" id="UP000636800">
    <property type="component" value="Unassembled WGS sequence"/>
</dbReference>
<name>A0A835QCW6_VANPL</name>
<feature type="compositionally biased region" description="Acidic residues" evidence="1">
    <location>
        <begin position="380"/>
        <end position="389"/>
    </location>
</feature>